<dbReference type="Pfam" id="PF04003">
    <property type="entry name" value="Utp12"/>
    <property type="match status" value="1"/>
</dbReference>
<dbReference type="STRING" id="52838.A0A4S8KCN4"/>
<dbReference type="AlphaFoldDB" id="A0A4S8KCN4"/>
<keyword evidence="3" id="KW-0812">Transmembrane</keyword>
<comment type="caution">
    <text evidence="5">The sequence shown here is derived from an EMBL/GenBank/DDBJ whole genome shotgun (WGS) entry which is preliminary data.</text>
</comment>
<protein>
    <recommendedName>
        <fullName evidence="4">Small-subunit processome Utp12 domain-containing protein</fullName>
    </recommendedName>
</protein>
<dbReference type="Pfam" id="PF00400">
    <property type="entry name" value="WD40"/>
    <property type="match status" value="2"/>
</dbReference>
<evidence type="ECO:0000256" key="2">
    <source>
        <dbReference type="SAM" id="MobiDB-lite"/>
    </source>
</evidence>
<dbReference type="InterPro" id="IPR007148">
    <property type="entry name" value="SSU_processome_Utp12"/>
</dbReference>
<gene>
    <name evidence="5" type="ORF">C4D60_Mb04t17120</name>
</gene>
<keyword evidence="1" id="KW-0853">WD repeat</keyword>
<reference evidence="5 6" key="1">
    <citation type="journal article" date="2019" name="Nat. Plants">
        <title>Genome sequencing of Musa balbisiana reveals subgenome evolution and function divergence in polyploid bananas.</title>
        <authorList>
            <person name="Yao X."/>
        </authorList>
    </citation>
    <scope>NUCLEOTIDE SEQUENCE [LARGE SCALE GENOMIC DNA]</scope>
    <source>
        <strain evidence="6">cv. DH-PKW</strain>
        <tissue evidence="5">Leaves</tissue>
    </source>
</reference>
<keyword evidence="3" id="KW-1133">Transmembrane helix</keyword>
<proteinExistence type="predicted"/>
<evidence type="ECO:0000256" key="1">
    <source>
        <dbReference type="PROSITE-ProRule" id="PRU00221"/>
    </source>
</evidence>
<dbReference type="InterPro" id="IPR015943">
    <property type="entry name" value="WD40/YVTN_repeat-like_dom_sf"/>
</dbReference>
<sequence>MTVPLTLVCGPPSLLPGFGRRLLLYPSHSQQARVLLGFPWLLLLSFLGYLVVCLHDPIALDRFKMSMSFPNIRDLLASFSPSLDFFAISSGDGRIKIWDTIKGQLQTEFSDIAPSDASSLLSQPKSGHLSLDYTCMKWVQLEKKRKKKPGNSILVLGTGNGDVLALDVSAGQLRWKVSDCHPGGVTAVSYSMLHRYVYTTGVDGMVCQIDTSTGSILGRFRAFTKPISSVSVSAGKVSYIEAECFWFVYPDGKILATAAGQLKTFNCSDNKKIQKFPGHPVAVRCMIFSEDGQYIVTSGVGERHVAIWKVGGGKKQSAICILSMDHPAIFLDCKKLDNDGKDGEGLSVLAISEMGVCYFWYGSSIEELGNCQPTRISVFLESKKKFDVAIYSAKLLDVPKPASGQVFVAYGSLVKPSFQKLLVQYGVDIKLGDFKGGVLIPIDSFSFSQKGQTMDMKETVTALDRANAEDAILPVPKLYAQDKKRKHNVTKLITDIKNVEVDPIINKNKARSAHRKVVLQRMEEDGIICIEDRLKALGIVTEKVDLRTKDHASSSTNTVLDIYSRGKISVDVNMPPKKIRVHILSMSSIDACKSLEVLISALKKSSVSSKHIFPWIYYILVNHGQFIISQDSSVQMLDGLHKMIKLKCAAIEPLLKLSGRFQLIMTQIDKAAGRKASMDVHHGEGDKMLDEDEDNVDAEEDDVEDEEIDEMVYGEGESGSDESDQHQT</sequence>
<dbReference type="PANTHER" id="PTHR45290:SF1">
    <property type="entry name" value="OS03G0300300 PROTEIN"/>
    <property type="match status" value="1"/>
</dbReference>
<organism evidence="5 6">
    <name type="scientific">Musa balbisiana</name>
    <name type="common">Banana</name>
    <dbReference type="NCBI Taxonomy" id="52838"/>
    <lineage>
        <taxon>Eukaryota</taxon>
        <taxon>Viridiplantae</taxon>
        <taxon>Streptophyta</taxon>
        <taxon>Embryophyta</taxon>
        <taxon>Tracheophyta</taxon>
        <taxon>Spermatophyta</taxon>
        <taxon>Magnoliopsida</taxon>
        <taxon>Liliopsida</taxon>
        <taxon>Zingiberales</taxon>
        <taxon>Musaceae</taxon>
        <taxon>Musa</taxon>
    </lineage>
</organism>
<feature type="transmembrane region" description="Helical" evidence="3">
    <location>
        <begin position="34"/>
        <end position="52"/>
    </location>
</feature>
<dbReference type="SMART" id="SM00320">
    <property type="entry name" value="WD40"/>
    <property type="match status" value="3"/>
</dbReference>
<dbReference type="PROSITE" id="PS50082">
    <property type="entry name" value="WD_REPEATS_2"/>
    <property type="match status" value="1"/>
</dbReference>
<feature type="region of interest" description="Disordered" evidence="2">
    <location>
        <begin position="675"/>
        <end position="728"/>
    </location>
</feature>
<name>A0A4S8KCN4_MUSBA</name>
<dbReference type="Proteomes" id="UP000317650">
    <property type="component" value="Chromosome 4"/>
</dbReference>
<keyword evidence="3" id="KW-0472">Membrane</keyword>
<evidence type="ECO:0000256" key="3">
    <source>
        <dbReference type="SAM" id="Phobius"/>
    </source>
</evidence>
<feature type="compositionally biased region" description="Basic and acidic residues" evidence="2">
    <location>
        <begin position="676"/>
        <end position="688"/>
    </location>
</feature>
<dbReference type="EMBL" id="PYDT01000001">
    <property type="protein sequence ID" value="THU72903.1"/>
    <property type="molecule type" value="Genomic_DNA"/>
</dbReference>
<dbReference type="SUPFAM" id="SSF50978">
    <property type="entry name" value="WD40 repeat-like"/>
    <property type="match status" value="1"/>
</dbReference>
<feature type="compositionally biased region" description="Acidic residues" evidence="2">
    <location>
        <begin position="689"/>
        <end position="722"/>
    </location>
</feature>
<dbReference type="Gene3D" id="2.130.10.10">
    <property type="entry name" value="YVTN repeat-like/Quinoprotein amine dehydrogenase"/>
    <property type="match status" value="1"/>
</dbReference>
<feature type="domain" description="Small-subunit processome Utp12" evidence="4">
    <location>
        <begin position="573"/>
        <end position="664"/>
    </location>
</feature>
<dbReference type="InterPro" id="IPR001680">
    <property type="entry name" value="WD40_rpt"/>
</dbReference>
<evidence type="ECO:0000313" key="6">
    <source>
        <dbReference type="Proteomes" id="UP000317650"/>
    </source>
</evidence>
<dbReference type="InterPro" id="IPR036322">
    <property type="entry name" value="WD40_repeat_dom_sf"/>
</dbReference>
<accession>A0A4S8KCN4</accession>
<evidence type="ECO:0000313" key="5">
    <source>
        <dbReference type="EMBL" id="THU72903.1"/>
    </source>
</evidence>
<feature type="repeat" description="WD" evidence="1">
    <location>
        <begin position="78"/>
        <end position="108"/>
    </location>
</feature>
<dbReference type="PANTHER" id="PTHR45290">
    <property type="entry name" value="OS03G0300300 PROTEIN"/>
    <property type="match status" value="1"/>
</dbReference>
<evidence type="ECO:0000259" key="4">
    <source>
        <dbReference type="Pfam" id="PF04003"/>
    </source>
</evidence>
<keyword evidence="6" id="KW-1185">Reference proteome</keyword>